<feature type="domain" description="Lipoyl-binding" evidence="6">
    <location>
        <begin position="76"/>
        <end position="160"/>
    </location>
</feature>
<dbReference type="HAMAP" id="MF_00272">
    <property type="entry name" value="GcvH"/>
    <property type="match status" value="1"/>
</dbReference>
<evidence type="ECO:0000256" key="2">
    <source>
        <dbReference type="ARBA" id="ARBA00022823"/>
    </source>
</evidence>
<dbReference type="GO" id="GO:0005960">
    <property type="term" value="C:glycine cleavage complex"/>
    <property type="evidence" value="ECO:0007669"/>
    <property type="project" value="UniProtKB-UniRule"/>
</dbReference>
<evidence type="ECO:0000256" key="3">
    <source>
        <dbReference type="ARBA" id="ARBA00022946"/>
    </source>
</evidence>
<dbReference type="Pfam" id="PF01597">
    <property type="entry name" value="GCV_H"/>
    <property type="match status" value="1"/>
</dbReference>
<keyword evidence="2 4" id="KW-0450">Lipoyl</keyword>
<evidence type="ECO:0000313" key="7">
    <source>
        <dbReference type="EMBL" id="GME80703.1"/>
    </source>
</evidence>
<keyword evidence="3 5" id="KW-0809">Transit peptide</keyword>
<dbReference type="InterPro" id="IPR003016">
    <property type="entry name" value="2-oxoA_DH_lipoyl-BS"/>
</dbReference>
<dbReference type="InterPro" id="IPR011053">
    <property type="entry name" value="Single_hybrid_motif"/>
</dbReference>
<dbReference type="PROSITE" id="PS00189">
    <property type="entry name" value="LIPOYL"/>
    <property type="match status" value="1"/>
</dbReference>
<dbReference type="NCBIfam" id="TIGR00527">
    <property type="entry name" value="gcvH"/>
    <property type="match status" value="1"/>
</dbReference>
<proteinExistence type="inferred from homology"/>
<dbReference type="PROSITE" id="PS50968">
    <property type="entry name" value="BIOTINYL_LIPOYL"/>
    <property type="match status" value="1"/>
</dbReference>
<dbReference type="Gene3D" id="2.40.50.100">
    <property type="match status" value="1"/>
</dbReference>
<comment type="subcellular location">
    <subcellularLocation>
        <location evidence="5">Mitochondrion</location>
    </subcellularLocation>
</comment>
<protein>
    <recommendedName>
        <fullName evidence="5">Glycine cleavage system H protein</fullName>
    </recommendedName>
</protein>
<keyword evidence="8" id="KW-1185">Reference proteome</keyword>
<dbReference type="GO" id="GO:0005739">
    <property type="term" value="C:mitochondrion"/>
    <property type="evidence" value="ECO:0007669"/>
    <property type="project" value="UniProtKB-SubCell"/>
</dbReference>
<organism evidence="7 8">
    <name type="scientific">Candida boidinii</name>
    <name type="common">Yeast</name>
    <dbReference type="NCBI Taxonomy" id="5477"/>
    <lineage>
        <taxon>Eukaryota</taxon>
        <taxon>Fungi</taxon>
        <taxon>Dikarya</taxon>
        <taxon>Ascomycota</taxon>
        <taxon>Saccharomycotina</taxon>
        <taxon>Pichiomycetes</taxon>
        <taxon>Pichiales</taxon>
        <taxon>Pichiaceae</taxon>
        <taxon>Ogataea</taxon>
        <taxon>Ogataea/Candida clade</taxon>
    </lineage>
</organism>
<reference evidence="7" key="1">
    <citation type="submission" date="2023-04" db="EMBL/GenBank/DDBJ databases">
        <title>Candida boidinii NBRC 10035.</title>
        <authorList>
            <person name="Ichikawa N."/>
            <person name="Sato H."/>
            <person name="Tonouchi N."/>
        </authorList>
    </citation>
    <scope>NUCLEOTIDE SEQUENCE</scope>
    <source>
        <strain evidence="7">NBRC 10035</strain>
    </source>
</reference>
<name>A0A9W6T8W0_CANBO</name>
<dbReference type="InterPro" id="IPR000089">
    <property type="entry name" value="Biotin_lipoyl"/>
</dbReference>
<comment type="cofactor">
    <cofactor evidence="5">
        <name>(R)-lipoate</name>
        <dbReference type="ChEBI" id="CHEBI:83088"/>
    </cofactor>
    <text evidence="5">Binds 1 lipoyl cofactor covalently.</text>
</comment>
<evidence type="ECO:0000256" key="5">
    <source>
        <dbReference type="RuleBase" id="RU364055"/>
    </source>
</evidence>
<dbReference type="InterPro" id="IPR033753">
    <property type="entry name" value="GCV_H/Fam206"/>
</dbReference>
<dbReference type="CDD" id="cd06848">
    <property type="entry name" value="GCS_H"/>
    <property type="match status" value="1"/>
</dbReference>
<accession>A0A9W6T8W0</accession>
<dbReference type="SUPFAM" id="SSF51230">
    <property type="entry name" value="Single hybrid motif"/>
    <property type="match status" value="1"/>
</dbReference>
<dbReference type="GO" id="GO:0009249">
    <property type="term" value="P:protein lipoylation"/>
    <property type="evidence" value="ECO:0007669"/>
    <property type="project" value="TreeGrafter"/>
</dbReference>
<dbReference type="AlphaFoldDB" id="A0A9W6T8W0"/>
<evidence type="ECO:0000259" key="6">
    <source>
        <dbReference type="PROSITE" id="PS50968"/>
    </source>
</evidence>
<gene>
    <name evidence="7" type="ORF">Cboi02_000645100</name>
</gene>
<sequence>MSLLRIARTQINVIPTRSLLLKSCFSSNLSISKRFNSTNKENKLNPESIVSTYSQGPITIKYTQEHEWLSFHPDGTTFVGITQYAADALGDATFIELPTDLVGESISKGDTLGSVESVKSASEIYSPVDGEILEVNEELESNPGLINEDAMGNGWIAKIKVAELDSEELLNEEDYKKLLEEHED</sequence>
<comment type="function">
    <text evidence="5">The H protein shuttles the methylamine group of glycine from the P protein to the T protein.</text>
</comment>
<comment type="similarity">
    <text evidence="1 5">Belongs to the GcvH family.</text>
</comment>
<evidence type="ECO:0000256" key="1">
    <source>
        <dbReference type="ARBA" id="ARBA00009249"/>
    </source>
</evidence>
<dbReference type="Proteomes" id="UP001165120">
    <property type="component" value="Unassembled WGS sequence"/>
</dbReference>
<dbReference type="InterPro" id="IPR002930">
    <property type="entry name" value="GCV_H"/>
</dbReference>
<comment type="subunit">
    <text evidence="5">The glycine cleavage system is composed of four proteins: P, T, L and H.</text>
</comment>
<dbReference type="PANTHER" id="PTHR11715:SF3">
    <property type="entry name" value="GLYCINE CLEAVAGE SYSTEM H PROTEIN-RELATED"/>
    <property type="match status" value="1"/>
</dbReference>
<dbReference type="InterPro" id="IPR017453">
    <property type="entry name" value="GCV_H_sub"/>
</dbReference>
<keyword evidence="5" id="KW-0496">Mitochondrion</keyword>
<dbReference type="EMBL" id="BSXN01004161">
    <property type="protein sequence ID" value="GME80703.1"/>
    <property type="molecule type" value="Genomic_DNA"/>
</dbReference>
<dbReference type="GO" id="GO:0019464">
    <property type="term" value="P:glycine decarboxylation via glycine cleavage system"/>
    <property type="evidence" value="ECO:0007669"/>
    <property type="project" value="UniProtKB-UniRule"/>
</dbReference>
<evidence type="ECO:0000256" key="4">
    <source>
        <dbReference type="PIRSR" id="PIRSR617453-50"/>
    </source>
</evidence>
<dbReference type="NCBIfam" id="NF002270">
    <property type="entry name" value="PRK01202.1"/>
    <property type="match status" value="1"/>
</dbReference>
<dbReference type="PANTHER" id="PTHR11715">
    <property type="entry name" value="GLYCINE CLEAVAGE SYSTEM H PROTEIN"/>
    <property type="match status" value="1"/>
</dbReference>
<comment type="caution">
    <text evidence="7">The sequence shown here is derived from an EMBL/GenBank/DDBJ whole genome shotgun (WGS) entry which is preliminary data.</text>
</comment>
<evidence type="ECO:0000313" key="8">
    <source>
        <dbReference type="Proteomes" id="UP001165120"/>
    </source>
</evidence>
<feature type="modified residue" description="N6-lipoyllysine" evidence="4">
    <location>
        <position position="119"/>
    </location>
</feature>